<keyword evidence="1" id="KW-1133">Transmembrane helix</keyword>
<dbReference type="Proteomes" id="UP000199256">
    <property type="component" value="Unassembled WGS sequence"/>
</dbReference>
<accession>A0A1H7F6W7</accession>
<feature type="transmembrane region" description="Helical" evidence="1">
    <location>
        <begin position="34"/>
        <end position="53"/>
    </location>
</feature>
<proteinExistence type="predicted"/>
<dbReference type="AlphaFoldDB" id="A0A1H7F6W7"/>
<evidence type="ECO:0000313" key="3">
    <source>
        <dbReference type="Proteomes" id="UP000199256"/>
    </source>
</evidence>
<dbReference type="STRING" id="1396821.SAMN05444515_101137"/>
<keyword evidence="1" id="KW-0812">Transmembrane</keyword>
<evidence type="ECO:0000313" key="2">
    <source>
        <dbReference type="EMBL" id="SEK21748.1"/>
    </source>
</evidence>
<keyword evidence="1" id="KW-0472">Membrane</keyword>
<evidence type="ECO:0000256" key="1">
    <source>
        <dbReference type="SAM" id="Phobius"/>
    </source>
</evidence>
<protein>
    <submittedName>
        <fullName evidence="2">Uncharacterized protein</fullName>
    </submittedName>
</protein>
<reference evidence="3" key="1">
    <citation type="submission" date="2016-10" db="EMBL/GenBank/DDBJ databases">
        <authorList>
            <person name="Varghese N."/>
            <person name="Submissions S."/>
        </authorList>
    </citation>
    <scope>NUCLEOTIDE SEQUENCE [LARGE SCALE GENOMIC DNA]</scope>
    <source>
        <strain evidence="3">DSM 241</strain>
    </source>
</reference>
<gene>
    <name evidence="2" type="ORF">SAMN05444515_101137</name>
</gene>
<keyword evidence="3" id="KW-1185">Reference proteome</keyword>
<organism evidence="2 3">
    <name type="scientific">Ectothiorhodospira marina</name>
    <dbReference type="NCBI Taxonomy" id="1396821"/>
    <lineage>
        <taxon>Bacteria</taxon>
        <taxon>Pseudomonadati</taxon>
        <taxon>Pseudomonadota</taxon>
        <taxon>Gammaproteobacteria</taxon>
        <taxon>Chromatiales</taxon>
        <taxon>Ectothiorhodospiraceae</taxon>
        <taxon>Ectothiorhodospira</taxon>
    </lineage>
</organism>
<sequence length="59" mass="6664">MSALDKTLILFLLGVLLFASPLVDWWSRPGMPWYLPYLLWGGLIGLGILIQLGRGRHDL</sequence>
<dbReference type="EMBL" id="FOAA01000001">
    <property type="protein sequence ID" value="SEK21748.1"/>
    <property type="molecule type" value="Genomic_DNA"/>
</dbReference>
<name>A0A1H7F6W7_9GAMM</name>